<dbReference type="Proteomes" id="UP000814128">
    <property type="component" value="Unassembled WGS sequence"/>
</dbReference>
<organism evidence="1 2">
    <name type="scientific">Vararia minispora EC-137</name>
    <dbReference type="NCBI Taxonomy" id="1314806"/>
    <lineage>
        <taxon>Eukaryota</taxon>
        <taxon>Fungi</taxon>
        <taxon>Dikarya</taxon>
        <taxon>Basidiomycota</taxon>
        <taxon>Agaricomycotina</taxon>
        <taxon>Agaricomycetes</taxon>
        <taxon>Russulales</taxon>
        <taxon>Lachnocladiaceae</taxon>
        <taxon>Vararia</taxon>
    </lineage>
</organism>
<sequence>MGETRAHVAFQKREERVTAVEHWATETSAGWADSTSSSAFTSRAIRFSSSPASRTIDPTSYSSSVSHPGPPTTSSLAVSVGILSSSQGGTVCIGNGLDASVDGLLATIVLLTAVGLLIWLLFAAIRPRFRQVYGLREWFVPEEARPKPLRNTFWSFLFPPVPLVPSISKYVSNAGESAATDAKLFPSDEEIVQRTLYHCFRIVVGWSILALAGAMPLYLVSTPCLAQSAPDPQFGGSYSTLQDLSLLRLLKLLQNNTITTPTSTLVLAARTVVDGQDEFWRARLRAIILVVLVIVLGILPALYQLLREHSRLVKFHRRWTDRHLQGIELGWLSAKEAPGFVGWGERRVKEFIHRTGLGSSLLSNTFSQGNGHRLESDALLRYDGGADDFPEVDIQRVFSVGDTEGLAQLIDERDAILEQLEMAETKYIESFRITTPEPSIADFEMQPTVEVDGLPHISRPKPLRAGRTSTKRRRNPAYGSSSLSSASYAPTSYVAPSQYYKVGVRGVNNGNGHGPGTREPSFSESISQRVVGTRFQEVSHSRSLLGFPLPIGSRLHTAGDGDYFPSALEEHEIEPIPDPARFGPNYVEGSPARNFESPLPGSSALQGLYTDTDPTEVGDGDWVDVSREPPIDFSRPSPEAMSPDPEEVASEAPTVRNSTLRFIRRPKIFGPTPSEVRESIPLRPTAPGTEEPPPHLRVQRAPPFVRPLTGFDHDALGEIYADIRTWRTRLKAINHEVAGAQANAYADIADGARIRGWLIVGKGLRFLPGIQLIEGRSKEDIRWDLLQVDEREKMLRQIFYWISMIMCAIFLAIVVTAAVGLALAPAPDYAHYITFLGPLANNRAFTSGLATVLAPSVAATLFIFLAFGCIQVASRSVVTVSVSGSELLIMQTLFYVIVAVAVIWLVAVGAILYAFGALSTSTERAQTVADGSVYISLLVFAIILNIAIIAPGLLILQPLQLRRVLRAQRIAVTPRQRFRALYPRSYNPVFALSCSVLAFVFASTFSVIFPLIGPAVCILLLLTLVAHRYLVGYVYGRTRSQTGGRLQIWLTKRFATVLALQPILMGLELFSRELWPEGGTLVGAGVVIVLLVEGFAYMVTRRPGYKSLHPVTREALTTFTRGARPTKRDMLDEEDAVSAESSHRTAHRTRGSFASVLDMMSETLAVHPSAYEMRGPVPLQTETLDDLVATERAARTHPDAPPRLPPLPFVDHAEEIGPILYAPELVAPDPIIWLPHDVAGVARSEAYDLERYHGLRTVLDVRSQAQAGVGSGSRRRSV</sequence>
<dbReference type="EMBL" id="MU273812">
    <property type="protein sequence ID" value="KAI0027959.1"/>
    <property type="molecule type" value="Genomic_DNA"/>
</dbReference>
<reference evidence="1" key="1">
    <citation type="submission" date="2021-02" db="EMBL/GenBank/DDBJ databases">
        <authorList>
            <consortium name="DOE Joint Genome Institute"/>
            <person name="Ahrendt S."/>
            <person name="Looney B.P."/>
            <person name="Miyauchi S."/>
            <person name="Morin E."/>
            <person name="Drula E."/>
            <person name="Courty P.E."/>
            <person name="Chicoki N."/>
            <person name="Fauchery L."/>
            <person name="Kohler A."/>
            <person name="Kuo A."/>
            <person name="Labutti K."/>
            <person name="Pangilinan J."/>
            <person name="Lipzen A."/>
            <person name="Riley R."/>
            <person name="Andreopoulos W."/>
            <person name="He G."/>
            <person name="Johnson J."/>
            <person name="Barry K.W."/>
            <person name="Grigoriev I.V."/>
            <person name="Nagy L."/>
            <person name="Hibbett D."/>
            <person name="Henrissat B."/>
            <person name="Matheny P.B."/>
            <person name="Labbe J."/>
            <person name="Martin F."/>
        </authorList>
    </citation>
    <scope>NUCLEOTIDE SEQUENCE</scope>
    <source>
        <strain evidence="1">EC-137</strain>
    </source>
</reference>
<gene>
    <name evidence="1" type="ORF">K488DRAFT_59964</name>
</gene>
<evidence type="ECO:0000313" key="2">
    <source>
        <dbReference type="Proteomes" id="UP000814128"/>
    </source>
</evidence>
<accession>A0ACB8Q8C6</accession>
<comment type="caution">
    <text evidence="1">The sequence shown here is derived from an EMBL/GenBank/DDBJ whole genome shotgun (WGS) entry which is preliminary data.</text>
</comment>
<keyword evidence="2" id="KW-1185">Reference proteome</keyword>
<evidence type="ECO:0000313" key="1">
    <source>
        <dbReference type="EMBL" id="KAI0027959.1"/>
    </source>
</evidence>
<protein>
    <submittedName>
        <fullName evidence="1">Uncharacterized protein</fullName>
    </submittedName>
</protein>
<proteinExistence type="predicted"/>
<name>A0ACB8Q8C6_9AGAM</name>
<reference evidence="1" key="2">
    <citation type="journal article" date="2022" name="New Phytol.">
        <title>Evolutionary transition to the ectomycorrhizal habit in the genomes of a hyperdiverse lineage of mushroom-forming fungi.</title>
        <authorList>
            <person name="Looney B."/>
            <person name="Miyauchi S."/>
            <person name="Morin E."/>
            <person name="Drula E."/>
            <person name="Courty P.E."/>
            <person name="Kohler A."/>
            <person name="Kuo A."/>
            <person name="LaButti K."/>
            <person name="Pangilinan J."/>
            <person name="Lipzen A."/>
            <person name="Riley R."/>
            <person name="Andreopoulos W."/>
            <person name="He G."/>
            <person name="Johnson J."/>
            <person name="Nolan M."/>
            <person name="Tritt A."/>
            <person name="Barry K.W."/>
            <person name="Grigoriev I.V."/>
            <person name="Nagy L.G."/>
            <person name="Hibbett D."/>
            <person name="Henrissat B."/>
            <person name="Matheny P.B."/>
            <person name="Labbe J."/>
            <person name="Martin F.M."/>
        </authorList>
    </citation>
    <scope>NUCLEOTIDE SEQUENCE</scope>
    <source>
        <strain evidence="1">EC-137</strain>
    </source>
</reference>